<dbReference type="GO" id="GO:0004252">
    <property type="term" value="F:serine-type endopeptidase activity"/>
    <property type="evidence" value="ECO:0007669"/>
    <property type="project" value="InterPro"/>
</dbReference>
<dbReference type="SUPFAM" id="SSF82171">
    <property type="entry name" value="DPP6 N-terminal domain-like"/>
    <property type="match status" value="1"/>
</dbReference>
<gene>
    <name evidence="3" type="ORF">HMPREF9449_00823</name>
</gene>
<dbReference type="SUPFAM" id="SSF53474">
    <property type="entry name" value="alpha/beta-Hydrolases"/>
    <property type="match status" value="1"/>
</dbReference>
<evidence type="ECO:0000313" key="3">
    <source>
        <dbReference type="EMBL" id="EHP49305.1"/>
    </source>
</evidence>
<dbReference type="PANTHER" id="PTHR42776">
    <property type="entry name" value="SERINE PEPTIDASE S9 FAMILY MEMBER"/>
    <property type="match status" value="1"/>
</dbReference>
<dbReference type="STRING" id="742817.HMPREF9449_00823"/>
<dbReference type="PANTHER" id="PTHR42776:SF27">
    <property type="entry name" value="DIPEPTIDYL PEPTIDASE FAMILY MEMBER 6"/>
    <property type="match status" value="1"/>
</dbReference>
<evidence type="ECO:0000259" key="2">
    <source>
        <dbReference type="Pfam" id="PF00326"/>
    </source>
</evidence>
<evidence type="ECO:0000256" key="1">
    <source>
        <dbReference type="ARBA" id="ARBA00022801"/>
    </source>
</evidence>
<dbReference type="GeneID" id="98068430"/>
<proteinExistence type="predicted"/>
<dbReference type="Pfam" id="PF00326">
    <property type="entry name" value="Peptidase_S9"/>
    <property type="match status" value="1"/>
</dbReference>
<sequence>MKSNYLNIGIWTFALFFLHACTPKEVRQIPLEDFFKNSEKTSYSISPDGKYFSYMAPYQNRLNIYIQEVGRDTAIRITNETERDIAGYFWGNNNRLLYLKDTGGDENYQLYGINLDGSDAKAYTAIPGVRTTIIDPLEEIDSLIIIGTNQRNPQVFDPYRLNLETGEMTLLAENPGNIQGWMTDHDGKLRVAYAIVDGVNTQILYRETEKEPFRPVLTTSFKEELNFETFTPDNKLVYAVSNLGRDKAALVIVDPSTCQEIEELYANDRYDIAGIGYSNAQKKITNTGYLAHKGMKRHFFDKEAETQYKKIQAQLPDYEIGTTAMNKAEDMKIIYAANDKTRGSYYLYDVNKDQLTKIADLAPWINPNEMASMLPITYKSRDGLEIEGYLTLPSGYTLKNARNLPVIVNPHGGPWARDMWGYNPEVQFLANRGYAVLQMNFRGSTGYGRKFTESSYKQWGQNMQNDITDGVQWLIEQGIVDPSKIAIYGGSYGGYATLAGLAFTPDLYACAVDYVGVSNLFTFLNTIPPYWKPMLDMMYEMVGHPVQDSVMLANYSPALHADKIKAPLFVVQGANDPRVNKAESDQMVAALKQRGVEVDYMVKENEGHGFHNEENRFEFYRAMEKFFDKHLKNDKTE</sequence>
<dbReference type="AlphaFoldDB" id="H1DEY7"/>
<dbReference type="eggNOG" id="COG1506">
    <property type="taxonomic scope" value="Bacteria"/>
</dbReference>
<feature type="domain" description="Peptidase S9 prolyl oligopeptidase catalytic" evidence="2">
    <location>
        <begin position="421"/>
        <end position="633"/>
    </location>
</feature>
<keyword evidence="1" id="KW-0378">Hydrolase</keyword>
<dbReference type="Gene3D" id="3.40.50.1820">
    <property type="entry name" value="alpha/beta hydrolase"/>
    <property type="match status" value="1"/>
</dbReference>
<comment type="caution">
    <text evidence="3">The sequence shown here is derived from an EMBL/GenBank/DDBJ whole genome shotgun (WGS) entry which is preliminary data.</text>
</comment>
<dbReference type="PRINTS" id="PR00862">
    <property type="entry name" value="PROLIGOPTASE"/>
</dbReference>
<dbReference type="RefSeq" id="WP_009135971.1">
    <property type="nucleotide sequence ID" value="NZ_JH594596.1"/>
</dbReference>
<dbReference type="HOGENOM" id="CLU_008615_3_1_10"/>
<dbReference type="Proteomes" id="UP000004892">
    <property type="component" value="Unassembled WGS sequence"/>
</dbReference>
<evidence type="ECO:0000313" key="4">
    <source>
        <dbReference type="Proteomes" id="UP000004892"/>
    </source>
</evidence>
<dbReference type="PATRIC" id="fig|742817.3.peg.880"/>
<keyword evidence="4" id="KW-1185">Reference proteome</keyword>
<dbReference type="GO" id="GO:0006508">
    <property type="term" value="P:proteolysis"/>
    <property type="evidence" value="ECO:0007669"/>
    <property type="project" value="InterPro"/>
</dbReference>
<dbReference type="InterPro" id="IPR001375">
    <property type="entry name" value="Peptidase_S9_cat"/>
</dbReference>
<name>H1DEY7_9BACT</name>
<dbReference type="Gene3D" id="2.120.10.30">
    <property type="entry name" value="TolB, C-terminal domain"/>
    <property type="match status" value="1"/>
</dbReference>
<dbReference type="InterPro" id="IPR002470">
    <property type="entry name" value="Peptidase_S9A"/>
</dbReference>
<dbReference type="InterPro" id="IPR029058">
    <property type="entry name" value="AB_hydrolase_fold"/>
</dbReference>
<organism evidence="3 4">
    <name type="scientific">Odoribacter laneus YIT 12061</name>
    <dbReference type="NCBI Taxonomy" id="742817"/>
    <lineage>
        <taxon>Bacteria</taxon>
        <taxon>Pseudomonadati</taxon>
        <taxon>Bacteroidota</taxon>
        <taxon>Bacteroidia</taxon>
        <taxon>Bacteroidales</taxon>
        <taxon>Odoribacteraceae</taxon>
        <taxon>Odoribacter</taxon>
    </lineage>
</organism>
<dbReference type="InterPro" id="IPR011042">
    <property type="entry name" value="6-blade_b-propeller_TolB-like"/>
</dbReference>
<accession>H1DEY7</accession>
<reference evidence="3 4" key="1">
    <citation type="submission" date="2012-01" db="EMBL/GenBank/DDBJ databases">
        <title>The Genome Sequence of Odoribacter laneus YIT 12061.</title>
        <authorList>
            <consortium name="The Broad Institute Genome Sequencing Platform"/>
            <person name="Earl A."/>
            <person name="Ward D."/>
            <person name="Feldgarden M."/>
            <person name="Gevers D."/>
            <person name="Morotomi M."/>
            <person name="Young S.K."/>
            <person name="Zeng Q."/>
            <person name="Gargeya S."/>
            <person name="Fitzgerald M."/>
            <person name="Haas B."/>
            <person name="Abouelleil A."/>
            <person name="Alvarado L."/>
            <person name="Arachchi H.M."/>
            <person name="Berlin A."/>
            <person name="Chapman S.B."/>
            <person name="Gearin G."/>
            <person name="Goldberg J."/>
            <person name="Griggs A."/>
            <person name="Gujja S."/>
            <person name="Hansen M."/>
            <person name="Heiman D."/>
            <person name="Howarth C."/>
            <person name="Larimer J."/>
            <person name="Lui A."/>
            <person name="MacDonald P.J.P."/>
            <person name="McCowen C."/>
            <person name="Montmayeur A."/>
            <person name="Murphy C."/>
            <person name="Neiman D."/>
            <person name="Pearson M."/>
            <person name="Priest M."/>
            <person name="Roberts A."/>
            <person name="Saif S."/>
            <person name="Shea T."/>
            <person name="Sisk P."/>
            <person name="Stolte C."/>
            <person name="Sykes S."/>
            <person name="Wortman J."/>
            <person name="Nusbaum C."/>
            <person name="Birren B."/>
        </authorList>
    </citation>
    <scope>NUCLEOTIDE SEQUENCE [LARGE SCALE GENOMIC DNA]</scope>
    <source>
        <strain evidence="3 4">YIT 12061</strain>
    </source>
</reference>
<dbReference type="EMBL" id="ADMC01000014">
    <property type="protein sequence ID" value="EHP49305.1"/>
    <property type="molecule type" value="Genomic_DNA"/>
</dbReference>
<protein>
    <recommendedName>
        <fullName evidence="2">Peptidase S9 prolyl oligopeptidase catalytic domain-containing protein</fullName>
    </recommendedName>
</protein>